<dbReference type="PANTHER" id="PTHR33116:SF84">
    <property type="entry name" value="RNA-DIRECTED DNA POLYMERASE"/>
    <property type="match status" value="1"/>
</dbReference>
<accession>A0AAV0YQL1</accession>
<dbReference type="PANTHER" id="PTHR33116">
    <property type="entry name" value="REVERSE TRANSCRIPTASE ZINC-BINDING DOMAIN-CONTAINING PROTEIN-RELATED-RELATED"/>
    <property type="match status" value="1"/>
</dbReference>
<reference evidence="1 2" key="1">
    <citation type="submission" date="2023-01" db="EMBL/GenBank/DDBJ databases">
        <authorList>
            <person name="Kreplak J."/>
        </authorList>
    </citation>
    <scope>NUCLEOTIDE SEQUENCE [LARGE SCALE GENOMIC DNA]</scope>
</reference>
<sequence>MYPSLFMLGMKYMSRIIRKVGDFEEFKHYDNCKNLKLNHLCFAYDVLMFSKGEFIPIYKMFQGGSMPFTYLGMSIKLKKISTQDCQNLVETMTSKIKSWSTRALSFAGRVILVNYVLMTFHAYWSHITVLPKQVFKDINAICRAYLWTGKTYNQSAGNISWHKVCKSKQEGCLGFTNSKVWNVAVIGKYVCYVARKKDNVRIKWVNQVYLKEAGWWDYGVPSYGSWYWKKIMEVKDSLKTKKQYIEKEKYNIK</sequence>
<name>A0AAV0YQL1_VICFA</name>
<keyword evidence="2" id="KW-1185">Reference proteome</keyword>
<gene>
    <name evidence="1" type="ORF">VFH_I346120</name>
</gene>
<proteinExistence type="predicted"/>
<organism evidence="1 2">
    <name type="scientific">Vicia faba</name>
    <name type="common">Broad bean</name>
    <name type="synonym">Faba vulgaris</name>
    <dbReference type="NCBI Taxonomy" id="3906"/>
    <lineage>
        <taxon>Eukaryota</taxon>
        <taxon>Viridiplantae</taxon>
        <taxon>Streptophyta</taxon>
        <taxon>Embryophyta</taxon>
        <taxon>Tracheophyta</taxon>
        <taxon>Spermatophyta</taxon>
        <taxon>Magnoliopsida</taxon>
        <taxon>eudicotyledons</taxon>
        <taxon>Gunneridae</taxon>
        <taxon>Pentapetalae</taxon>
        <taxon>rosids</taxon>
        <taxon>fabids</taxon>
        <taxon>Fabales</taxon>
        <taxon>Fabaceae</taxon>
        <taxon>Papilionoideae</taxon>
        <taxon>50 kb inversion clade</taxon>
        <taxon>NPAAA clade</taxon>
        <taxon>Hologalegina</taxon>
        <taxon>IRL clade</taxon>
        <taxon>Fabeae</taxon>
        <taxon>Vicia</taxon>
    </lineage>
</organism>
<evidence type="ECO:0000313" key="2">
    <source>
        <dbReference type="Proteomes" id="UP001157006"/>
    </source>
</evidence>
<evidence type="ECO:0000313" key="1">
    <source>
        <dbReference type="EMBL" id="CAI8588410.1"/>
    </source>
</evidence>
<protein>
    <submittedName>
        <fullName evidence="1">Uncharacterized protein</fullName>
    </submittedName>
</protein>
<dbReference type="Proteomes" id="UP001157006">
    <property type="component" value="Chromosome 1L"/>
</dbReference>
<dbReference type="EMBL" id="OX451736">
    <property type="protein sequence ID" value="CAI8588410.1"/>
    <property type="molecule type" value="Genomic_DNA"/>
</dbReference>
<dbReference type="AlphaFoldDB" id="A0AAV0YQL1"/>